<dbReference type="InterPro" id="IPR004358">
    <property type="entry name" value="Sig_transdc_His_kin-like_C"/>
</dbReference>
<proteinExistence type="predicted"/>
<dbReference type="SMART" id="SM00448">
    <property type="entry name" value="REC"/>
    <property type="match status" value="1"/>
</dbReference>
<organism evidence="5 6">
    <name type="scientific">Candidatus Methanofastidiosum methylothiophilum</name>
    <dbReference type="NCBI Taxonomy" id="1705564"/>
    <lineage>
        <taxon>Archaea</taxon>
        <taxon>Methanobacteriati</taxon>
        <taxon>Methanobacteriota</taxon>
        <taxon>Stenosarchaea group</taxon>
        <taxon>Candidatus Methanofastidiosia</taxon>
        <taxon>Candidatus Methanofastidiosales</taxon>
        <taxon>Candidatus Methanofastidiosaceae</taxon>
        <taxon>Candidatus Methanofastidiosum</taxon>
    </lineage>
</organism>
<evidence type="ECO:0000256" key="2">
    <source>
        <dbReference type="PROSITE-ProRule" id="PRU00169"/>
    </source>
</evidence>
<comment type="caution">
    <text evidence="5">The sequence shown here is derived from an EMBL/GenBank/DDBJ whole genome shotgun (WGS) entry which is preliminary data.</text>
</comment>
<dbReference type="EMBL" id="LNGD01000002">
    <property type="protein sequence ID" value="KYC54327.1"/>
    <property type="molecule type" value="Genomic_DNA"/>
</dbReference>
<evidence type="ECO:0000313" key="5">
    <source>
        <dbReference type="EMBL" id="KYC54327.1"/>
    </source>
</evidence>
<name>A0A150JAQ8_9EURY</name>
<accession>A0A150JAQ8</accession>
<dbReference type="InterPro" id="IPR011006">
    <property type="entry name" value="CheY-like_superfamily"/>
</dbReference>
<dbReference type="SMART" id="SM00387">
    <property type="entry name" value="HATPase_c"/>
    <property type="match status" value="1"/>
</dbReference>
<dbReference type="InterPro" id="IPR039506">
    <property type="entry name" value="SPOB_a"/>
</dbReference>
<dbReference type="Pfam" id="PF02518">
    <property type="entry name" value="HATPase_c"/>
    <property type="match status" value="1"/>
</dbReference>
<dbReference type="PROSITE" id="PS50109">
    <property type="entry name" value="HIS_KIN"/>
    <property type="match status" value="1"/>
</dbReference>
<evidence type="ECO:0000313" key="6">
    <source>
        <dbReference type="Proteomes" id="UP000075578"/>
    </source>
</evidence>
<dbReference type="AlphaFoldDB" id="A0A150JAQ8"/>
<evidence type="ECO:0000259" key="3">
    <source>
        <dbReference type="PROSITE" id="PS50109"/>
    </source>
</evidence>
<dbReference type="PANTHER" id="PTHR43547">
    <property type="entry name" value="TWO-COMPONENT HISTIDINE KINASE"/>
    <property type="match status" value="1"/>
</dbReference>
<sequence length="349" mass="39147">MQQDNKLNVLLVEDNPGDARLIKEMINESSRNSFNLIFADNLSKAIEIMEKYNLDAVLLDLGLPESKGFDTFSKVIKKISTLPIIILTGLDDEETAIKAVRNGAQEYLVKGDITGTLLTRSIYYAIERKTTENALIESKKKIDDLNELLKVINKILRHDLLNHLSTVSMALEIYENKKDEKYIKSAFKGVHKGIDLIRQMRELESLIEAGAQLNPIDVRQVIESTMAPTNIPYSIEGDNCKILADQAFNSVMNNLVGNAIKHGNTDKIDFRIVSNENSCDIVISDYGKGIPEEIKDRIFEEGFSHGETRGSGLGLYIVKKVIERYGGTIKLKDSKPRGTTFIINLRKAN</sequence>
<keyword evidence="1 2" id="KW-0597">Phosphoprotein</keyword>
<dbReference type="GO" id="GO:0000155">
    <property type="term" value="F:phosphorelay sensor kinase activity"/>
    <property type="evidence" value="ECO:0007669"/>
    <property type="project" value="TreeGrafter"/>
</dbReference>
<gene>
    <name evidence="5" type="ORF">AMQ74_00079</name>
</gene>
<feature type="modified residue" description="4-aspartylphosphate" evidence="2">
    <location>
        <position position="60"/>
    </location>
</feature>
<evidence type="ECO:0000256" key="1">
    <source>
        <dbReference type="ARBA" id="ARBA00022553"/>
    </source>
</evidence>
<dbReference type="Gene3D" id="3.30.565.10">
    <property type="entry name" value="Histidine kinase-like ATPase, C-terminal domain"/>
    <property type="match status" value="1"/>
</dbReference>
<keyword evidence="5" id="KW-0418">Kinase</keyword>
<dbReference type="SUPFAM" id="SSF52172">
    <property type="entry name" value="CheY-like"/>
    <property type="match status" value="1"/>
</dbReference>
<feature type="domain" description="Response regulatory" evidence="4">
    <location>
        <begin position="8"/>
        <end position="125"/>
    </location>
</feature>
<reference evidence="5 6" key="1">
    <citation type="journal article" date="2016" name="ISME J.">
        <title>Chasing the elusive Euryarchaeota class WSA2: genomes reveal a uniquely fastidious methyl-reducing methanogen.</title>
        <authorList>
            <person name="Nobu M.K."/>
            <person name="Narihiro T."/>
            <person name="Kuroda K."/>
            <person name="Mei R."/>
            <person name="Liu W.T."/>
        </authorList>
    </citation>
    <scope>NUCLEOTIDE SEQUENCE [LARGE SCALE GENOMIC DNA]</scope>
    <source>
        <strain evidence="5">U1lsi0528_Bin089</strain>
    </source>
</reference>
<dbReference type="PROSITE" id="PS50110">
    <property type="entry name" value="RESPONSE_REGULATORY"/>
    <property type="match status" value="1"/>
</dbReference>
<dbReference type="CDD" id="cd00156">
    <property type="entry name" value="REC"/>
    <property type="match status" value="1"/>
</dbReference>
<dbReference type="Gene3D" id="3.40.50.2300">
    <property type="match status" value="1"/>
</dbReference>
<dbReference type="SUPFAM" id="SSF55874">
    <property type="entry name" value="ATPase domain of HSP90 chaperone/DNA topoisomerase II/histidine kinase"/>
    <property type="match status" value="1"/>
</dbReference>
<dbReference type="Pfam" id="PF14689">
    <property type="entry name" value="SPOB_a"/>
    <property type="match status" value="1"/>
</dbReference>
<keyword evidence="5" id="KW-0808">Transferase</keyword>
<dbReference type="PRINTS" id="PR00344">
    <property type="entry name" value="BCTRLSENSOR"/>
</dbReference>
<protein>
    <submittedName>
        <fullName evidence="5">Hybrid sensory histidine kinase BarA</fullName>
    </submittedName>
</protein>
<dbReference type="InterPro" id="IPR036890">
    <property type="entry name" value="HATPase_C_sf"/>
</dbReference>
<dbReference type="Proteomes" id="UP000075578">
    <property type="component" value="Unassembled WGS sequence"/>
</dbReference>
<dbReference type="Pfam" id="PF00072">
    <property type="entry name" value="Response_reg"/>
    <property type="match status" value="1"/>
</dbReference>
<dbReference type="PATRIC" id="fig|1705564.3.peg.83"/>
<dbReference type="InterPro" id="IPR003594">
    <property type="entry name" value="HATPase_dom"/>
</dbReference>
<dbReference type="CDD" id="cd00075">
    <property type="entry name" value="HATPase"/>
    <property type="match status" value="1"/>
</dbReference>
<dbReference type="InterPro" id="IPR005467">
    <property type="entry name" value="His_kinase_dom"/>
</dbReference>
<feature type="domain" description="Histidine kinase" evidence="3">
    <location>
        <begin position="155"/>
        <end position="349"/>
    </location>
</feature>
<evidence type="ECO:0000259" key="4">
    <source>
        <dbReference type="PROSITE" id="PS50110"/>
    </source>
</evidence>
<dbReference type="PANTHER" id="PTHR43547:SF2">
    <property type="entry name" value="HYBRID SIGNAL TRANSDUCTION HISTIDINE KINASE C"/>
    <property type="match status" value="1"/>
</dbReference>
<dbReference type="InterPro" id="IPR001789">
    <property type="entry name" value="Sig_transdc_resp-reg_receiver"/>
</dbReference>